<dbReference type="EMBL" id="CP061800">
    <property type="protein sequence ID" value="QTA92178.1"/>
    <property type="molecule type" value="Genomic_DNA"/>
</dbReference>
<keyword evidence="2" id="KW-0378">Hydrolase</keyword>
<gene>
    <name evidence="2" type="ORF">dnm_082540</name>
</gene>
<dbReference type="GO" id="GO:0004519">
    <property type="term" value="F:endonuclease activity"/>
    <property type="evidence" value="ECO:0007669"/>
    <property type="project" value="UniProtKB-KW"/>
</dbReference>
<dbReference type="InterPro" id="IPR003615">
    <property type="entry name" value="HNH_nuc"/>
</dbReference>
<reference evidence="2" key="1">
    <citation type="journal article" date="2021" name="Microb. Physiol.">
        <title>Proteogenomic Insights into the Physiology of Marine, Sulfate-Reducing, Filamentous Desulfonema limicola and Desulfonema magnum.</title>
        <authorList>
            <person name="Schnaars V."/>
            <person name="Wohlbrand L."/>
            <person name="Scheve S."/>
            <person name="Hinrichs C."/>
            <person name="Reinhardt R."/>
            <person name="Rabus R."/>
        </authorList>
    </citation>
    <scope>NUCLEOTIDE SEQUENCE</scope>
    <source>
        <strain evidence="2">4be13</strain>
    </source>
</reference>
<keyword evidence="3" id="KW-1185">Reference proteome</keyword>
<dbReference type="Gene3D" id="1.10.30.50">
    <property type="match status" value="1"/>
</dbReference>
<dbReference type="CDD" id="cd00085">
    <property type="entry name" value="HNHc"/>
    <property type="match status" value="1"/>
</dbReference>
<evidence type="ECO:0000313" key="2">
    <source>
        <dbReference type="EMBL" id="QTA92178.1"/>
    </source>
</evidence>
<dbReference type="Proteomes" id="UP000663722">
    <property type="component" value="Chromosome"/>
</dbReference>
<dbReference type="AlphaFoldDB" id="A0A975BVR1"/>
<name>A0A975BVR1_9BACT</name>
<dbReference type="KEGG" id="dmm:dnm_082540"/>
<evidence type="ECO:0000313" key="3">
    <source>
        <dbReference type="Proteomes" id="UP000663722"/>
    </source>
</evidence>
<accession>A0A975BVR1</accession>
<proteinExistence type="predicted"/>
<dbReference type="SMART" id="SM00507">
    <property type="entry name" value="HNHc"/>
    <property type="match status" value="1"/>
</dbReference>
<protein>
    <submittedName>
        <fullName evidence="2">HNH endonuclease family protein</fullName>
    </submittedName>
</protein>
<evidence type="ECO:0000259" key="1">
    <source>
        <dbReference type="SMART" id="SM00507"/>
    </source>
</evidence>
<organism evidence="2 3">
    <name type="scientific">Desulfonema magnum</name>
    <dbReference type="NCBI Taxonomy" id="45655"/>
    <lineage>
        <taxon>Bacteria</taxon>
        <taxon>Pseudomonadati</taxon>
        <taxon>Thermodesulfobacteriota</taxon>
        <taxon>Desulfobacteria</taxon>
        <taxon>Desulfobacterales</taxon>
        <taxon>Desulfococcaceae</taxon>
        <taxon>Desulfonema</taxon>
    </lineage>
</organism>
<sequence>MVQKIVKKMIEQERSENYNPFEKIKKPIKIAKKIKLRSRAFRQAIIEAYDFKCAVCGMKIYSPDNHQWEVEAAHIVPHSSNGKDDILNGLALCRLHHWAFDVGWFTLKDNFKVLVSGKIQDLSADFGRMWNYNFMGQMLKEDLFISLPGNQQNHPHPNAIKWHRENIFYL</sequence>
<keyword evidence="2" id="KW-0540">Nuclease</keyword>
<keyword evidence="2" id="KW-0255">Endonuclease</keyword>
<feature type="domain" description="HNH nuclease" evidence="1">
    <location>
        <begin position="40"/>
        <end position="98"/>
    </location>
</feature>
<dbReference type="Pfam" id="PF13391">
    <property type="entry name" value="HNH_2"/>
    <property type="match status" value="1"/>
</dbReference>